<evidence type="ECO:0000313" key="1">
    <source>
        <dbReference type="EMBL" id="KAF9528665.1"/>
    </source>
</evidence>
<dbReference type="AlphaFoldDB" id="A0A9P6JQK4"/>
<dbReference type="EMBL" id="MU157851">
    <property type="protein sequence ID" value="KAF9528665.1"/>
    <property type="molecule type" value="Genomic_DNA"/>
</dbReference>
<proteinExistence type="predicted"/>
<keyword evidence="2" id="KW-1185">Reference proteome</keyword>
<name>A0A9P6JQK4_9AGAR</name>
<evidence type="ECO:0000313" key="2">
    <source>
        <dbReference type="Proteomes" id="UP000807306"/>
    </source>
</evidence>
<dbReference type="OrthoDB" id="3258141at2759"/>
<organism evidence="1 2">
    <name type="scientific">Crepidotus variabilis</name>
    <dbReference type="NCBI Taxonomy" id="179855"/>
    <lineage>
        <taxon>Eukaryota</taxon>
        <taxon>Fungi</taxon>
        <taxon>Dikarya</taxon>
        <taxon>Basidiomycota</taxon>
        <taxon>Agaricomycotina</taxon>
        <taxon>Agaricomycetes</taxon>
        <taxon>Agaricomycetidae</taxon>
        <taxon>Agaricales</taxon>
        <taxon>Agaricineae</taxon>
        <taxon>Crepidotaceae</taxon>
        <taxon>Crepidotus</taxon>
    </lineage>
</organism>
<comment type="caution">
    <text evidence="1">The sequence shown here is derived from an EMBL/GenBank/DDBJ whole genome shotgun (WGS) entry which is preliminary data.</text>
</comment>
<reference evidence="1" key="1">
    <citation type="submission" date="2020-11" db="EMBL/GenBank/DDBJ databases">
        <authorList>
            <consortium name="DOE Joint Genome Institute"/>
            <person name="Ahrendt S."/>
            <person name="Riley R."/>
            <person name="Andreopoulos W."/>
            <person name="Labutti K."/>
            <person name="Pangilinan J."/>
            <person name="Ruiz-Duenas F.J."/>
            <person name="Barrasa J.M."/>
            <person name="Sanchez-Garcia M."/>
            <person name="Camarero S."/>
            <person name="Miyauchi S."/>
            <person name="Serrano A."/>
            <person name="Linde D."/>
            <person name="Babiker R."/>
            <person name="Drula E."/>
            <person name="Ayuso-Fernandez I."/>
            <person name="Pacheco R."/>
            <person name="Padilla G."/>
            <person name="Ferreira P."/>
            <person name="Barriuso J."/>
            <person name="Kellner H."/>
            <person name="Castanera R."/>
            <person name="Alfaro M."/>
            <person name="Ramirez L."/>
            <person name="Pisabarro A.G."/>
            <person name="Kuo A."/>
            <person name="Tritt A."/>
            <person name="Lipzen A."/>
            <person name="He G."/>
            <person name="Yan M."/>
            <person name="Ng V."/>
            <person name="Cullen D."/>
            <person name="Martin F."/>
            <person name="Rosso M.-N."/>
            <person name="Henrissat B."/>
            <person name="Hibbett D."/>
            <person name="Martinez A.T."/>
            <person name="Grigoriev I.V."/>
        </authorList>
    </citation>
    <scope>NUCLEOTIDE SEQUENCE</scope>
    <source>
        <strain evidence="1">CBS 506.95</strain>
    </source>
</reference>
<sequence>MSTTTPTTQQAPSQPIRFELSDLGEVLFEITQQDEADALPSLKMDVSFIRNQRSTVPGYEEKSFLVGKHRDLEVCTGDDVKYTHVDVSVFKRQTDLVVQEDKSFWDPNHTFEEAETQLILVAIAALSSRVDEWMDLGMRPPNDTPLITVQASLIDHLDCYPPVWPILPPVKVVKFTPSIYLGNIQVSGLSTGAYMFNEELFKMQRHCITVTFELLRKLVDLHGWNFIDRPTGILKMLEKPEIDDDLVEDSRTYHWSTEKHWITPSFPDIYPIGESSDCR</sequence>
<accession>A0A9P6JQK4</accession>
<dbReference type="Proteomes" id="UP000807306">
    <property type="component" value="Unassembled WGS sequence"/>
</dbReference>
<gene>
    <name evidence="1" type="ORF">CPB83DRAFT_835664</name>
</gene>
<protein>
    <submittedName>
        <fullName evidence="1">Uncharacterized protein</fullName>
    </submittedName>
</protein>